<dbReference type="RefSeq" id="WP_413272767.1">
    <property type="nucleotide sequence ID" value="NZ_JBHFNQ010000178.1"/>
</dbReference>
<evidence type="ECO:0000313" key="1">
    <source>
        <dbReference type="EMBL" id="MFB2879733.1"/>
    </source>
</evidence>
<evidence type="ECO:0000313" key="2">
    <source>
        <dbReference type="Proteomes" id="UP001576774"/>
    </source>
</evidence>
<dbReference type="EMBL" id="JBHFNQ010000178">
    <property type="protein sequence ID" value="MFB2879733.1"/>
    <property type="molecule type" value="Genomic_DNA"/>
</dbReference>
<dbReference type="Proteomes" id="UP001576774">
    <property type="component" value="Unassembled WGS sequence"/>
</dbReference>
<keyword evidence="2" id="KW-1185">Reference proteome</keyword>
<protein>
    <submittedName>
        <fullName evidence="1">Uncharacterized protein</fullName>
    </submittedName>
</protein>
<sequence>MSDIKKLDQDNYVTVQEQYAVINEGTGYAIINIETKQIIARNISSFLDCVKTLEYMVGKGESLNPMPSQNQPKHQIPNFNVREDVQQLIEIYAPTTVKVEKKTNVEGSRYKCYDSSGNCLGRVKGKLGSRYWQDTAGNTYYLNE</sequence>
<accession>A0ABV4XC55</accession>
<organism evidence="1 2">
    <name type="scientific">Floridaenema aerugineum BLCC-F46</name>
    <dbReference type="NCBI Taxonomy" id="3153654"/>
    <lineage>
        <taxon>Bacteria</taxon>
        <taxon>Bacillati</taxon>
        <taxon>Cyanobacteriota</taxon>
        <taxon>Cyanophyceae</taxon>
        <taxon>Oscillatoriophycideae</taxon>
        <taxon>Aerosakkonematales</taxon>
        <taxon>Aerosakkonemataceae</taxon>
        <taxon>Floridanema</taxon>
        <taxon>Floridanema aerugineum</taxon>
    </lineage>
</organism>
<reference evidence="1 2" key="1">
    <citation type="submission" date="2024-09" db="EMBL/GenBank/DDBJ databases">
        <title>Floridaenema gen nov. (Aerosakkonemataceae, Aerosakkonematales ord. nov., Cyanobacteria) from benthic tropical and subtropical fresh waters, with the description of four new species.</title>
        <authorList>
            <person name="Moretto J.A."/>
            <person name="Berthold D.E."/>
            <person name="Lefler F.W."/>
            <person name="Huang I.-S."/>
            <person name="Laughinghouse H. IV."/>
        </authorList>
    </citation>
    <scope>NUCLEOTIDE SEQUENCE [LARGE SCALE GENOMIC DNA]</scope>
    <source>
        <strain evidence="1 2">BLCC-F46</strain>
    </source>
</reference>
<comment type="caution">
    <text evidence="1">The sequence shown here is derived from an EMBL/GenBank/DDBJ whole genome shotgun (WGS) entry which is preliminary data.</text>
</comment>
<proteinExistence type="predicted"/>
<gene>
    <name evidence="1" type="ORF">ACE1CC_23010</name>
</gene>
<name>A0ABV4XC55_9CYAN</name>